<dbReference type="KEGG" id="thi:THI_1980"/>
<dbReference type="InterPro" id="IPR051354">
    <property type="entry name" value="Transposase_27_IS1"/>
</dbReference>
<sequence>MRSTAFQRLLESMDKLSMAQIERLGDALKAARSRRAGLEVLEKARPVACRRCGSLRVVRNGHRGELQRYLCRDCGKTSNATTDTPLARLRRRETFEAYARCLAKGFTVRQAAKACSVSVSTAHRWRLRFLEKVVEHQPKALSGLLEVDETYFRISHKGSRSLKRPPRHRGGEGAGRGRKASEWAPVLVGRLRGQRYTTDKLLTRVTAAEVTRALRDVVRRGQTVVCTDGGSAFLNLEKDLGVPAKSLVVGYDGHVMDGVYHVQSANSYHERLKSWVNRQLRGVATKNLPLYLAWMRLRAWGAGGVEPRDILTSALGKQVINL</sequence>
<dbReference type="NCBIfam" id="NF033547">
    <property type="entry name" value="transpos_IS1595"/>
    <property type="match status" value="1"/>
</dbReference>
<dbReference type="Pfam" id="PF12762">
    <property type="entry name" value="DDE_Tnp_IS1595"/>
    <property type="match status" value="1"/>
</dbReference>
<evidence type="ECO:0000259" key="2">
    <source>
        <dbReference type="SMART" id="SM01126"/>
    </source>
</evidence>
<dbReference type="Pfam" id="PF13384">
    <property type="entry name" value="HTH_23"/>
    <property type="match status" value="1"/>
</dbReference>
<evidence type="ECO:0000313" key="4">
    <source>
        <dbReference type="EMBL" id="CQR32020.1"/>
    </source>
</evidence>
<feature type="region of interest" description="Disordered" evidence="1">
    <location>
        <begin position="158"/>
        <end position="178"/>
    </location>
</feature>
<dbReference type="InterPro" id="IPR024445">
    <property type="entry name" value="Tnp_ISXO2-like"/>
</dbReference>
<evidence type="ECO:0000313" key="5">
    <source>
        <dbReference type="Proteomes" id="UP000002372"/>
    </source>
</evidence>
<proteinExistence type="predicted"/>
<dbReference type="EMBL" id="CTRI01000012">
    <property type="protein sequence ID" value="CQR32020.1"/>
    <property type="molecule type" value="Genomic_DNA"/>
</dbReference>
<dbReference type="Proteomes" id="UP000078599">
    <property type="component" value="Unassembled WGS sequence"/>
</dbReference>
<reference evidence="4 6" key="4">
    <citation type="submission" date="2015-03" db="EMBL/GenBank/DDBJ databases">
        <authorList>
            <person name="Regsiter A."/>
            <person name="william w."/>
        </authorList>
    </citation>
    <scope>NUCLEOTIDE SEQUENCE [LARGE SCALE GENOMIC DNA]</scope>
    <source>
        <strain evidence="4 6">CB1</strain>
    </source>
</reference>
<evidence type="ECO:0000313" key="3">
    <source>
        <dbReference type="EMBL" id="CAZ88643.1"/>
    </source>
</evidence>
<dbReference type="OrthoDB" id="8964415at2"/>
<dbReference type="PANTHER" id="PTHR33293">
    <property type="entry name" value="INSERTION ELEMENT IS1 1 PROTEIN INSB-RELATED"/>
    <property type="match status" value="1"/>
</dbReference>
<dbReference type="Proteomes" id="UP000002372">
    <property type="component" value="Chromosome"/>
</dbReference>
<dbReference type="EMBL" id="FP475956">
    <property type="protein sequence ID" value="CAZ88643.1"/>
    <property type="molecule type" value="Genomic_DNA"/>
</dbReference>
<feature type="domain" description="ISXO2-like transposase" evidence="2">
    <location>
        <begin position="140"/>
        <end position="300"/>
    </location>
</feature>
<gene>
    <name evidence="3" type="ordered locus">THI_1980</name>
    <name evidence="4" type="ORF">THICB1_20047</name>
</gene>
<dbReference type="HOGENOM" id="CLU_048546_0_1_4"/>
<reference evidence="3" key="3">
    <citation type="submission" date="2010-07" db="EMBL/GenBank/DDBJ databases">
        <authorList>
            <person name="Genoscope - CEA"/>
        </authorList>
    </citation>
    <scope>NUCLEOTIDE SEQUENCE</scope>
    <source>
        <strain evidence="3">3As</strain>
    </source>
</reference>
<accession>D6CTM4</accession>
<reference key="1">
    <citation type="submission" date="2009-07" db="EMBL/GenBank/DDBJ databases">
        <authorList>
            <person name="Genoscope - CEA"/>
        </authorList>
    </citation>
    <scope>NUCLEOTIDE SEQUENCE</scope>
    <source>
        <strain>3As</strain>
    </source>
</reference>
<feature type="compositionally biased region" description="Basic residues" evidence="1">
    <location>
        <begin position="158"/>
        <end position="168"/>
    </location>
</feature>
<dbReference type="RefSeq" id="WP_013105962.1">
    <property type="nucleotide sequence ID" value="NC_014145.1"/>
</dbReference>
<protein>
    <submittedName>
        <fullName evidence="3 4">Transposase</fullName>
    </submittedName>
</protein>
<reference evidence="5" key="2">
    <citation type="journal article" date="2010" name="PLoS Genet.">
        <title>Structure, function, and evolution of the Thiomonas spp. genome.</title>
        <authorList>
            <person name="Arsene-Ploetze F."/>
            <person name="Koechler S."/>
            <person name="Marchal M."/>
            <person name="Coppee J.Y."/>
            <person name="Chandler M."/>
            <person name="Bonnefoy V."/>
            <person name="Brochier-Armanet C."/>
            <person name="Barakat M."/>
            <person name="Barbe V."/>
            <person name="Battaglia-Brunet F."/>
            <person name="Bruneel O."/>
            <person name="Bryan C.G."/>
            <person name="Cleiss-Arnold J."/>
            <person name="Cruveiller S."/>
            <person name="Erhardt M."/>
            <person name="Heinrich-Salmeron A."/>
            <person name="Hommais F."/>
            <person name="Joulian C."/>
            <person name="Krin E."/>
            <person name="Lieutaud A."/>
            <person name="Lievremont D."/>
            <person name="Michel C."/>
            <person name="Muller D."/>
            <person name="Ortet P."/>
            <person name="Proux C."/>
            <person name="Siguier P."/>
            <person name="Roche D."/>
            <person name="Rouy Z."/>
            <person name="Salvignol G."/>
            <person name="Slyemi D."/>
            <person name="Talla E."/>
            <person name="Weiss S."/>
            <person name="Weissenbach J."/>
            <person name="Medigue C."/>
            <person name="Bertin P.N."/>
        </authorList>
    </citation>
    <scope>NUCLEOTIDE SEQUENCE [LARGE SCALE GENOMIC DNA]</scope>
    <source>
        <strain evidence="5">DSM 22701 / CIP 110005 / 3As</strain>
    </source>
</reference>
<dbReference type="PANTHER" id="PTHR33293:SF1">
    <property type="entry name" value="INSERTION ELEMENT IS1 1 PROTEIN INSB-RELATED"/>
    <property type="match status" value="1"/>
</dbReference>
<dbReference type="eggNOG" id="COG3677">
    <property type="taxonomic scope" value="Bacteria"/>
</dbReference>
<dbReference type="AlphaFoldDB" id="D6CTM4"/>
<evidence type="ECO:0000313" key="6">
    <source>
        <dbReference type="Proteomes" id="UP000078599"/>
    </source>
</evidence>
<keyword evidence="6" id="KW-1185">Reference proteome</keyword>
<dbReference type="SMART" id="SM01126">
    <property type="entry name" value="DDE_Tnp_IS1595"/>
    <property type="match status" value="1"/>
</dbReference>
<evidence type="ECO:0000256" key="1">
    <source>
        <dbReference type="SAM" id="MobiDB-lite"/>
    </source>
</evidence>
<name>D6CTM4_THIA3</name>
<organism evidence="3 5">
    <name type="scientific">Thiomonas arsenitoxydans (strain DSM 22701 / CIP 110005 / 3As)</name>
    <dbReference type="NCBI Taxonomy" id="426114"/>
    <lineage>
        <taxon>Bacteria</taxon>
        <taxon>Pseudomonadati</taxon>
        <taxon>Pseudomonadota</taxon>
        <taxon>Betaproteobacteria</taxon>
        <taxon>Burkholderiales</taxon>
        <taxon>Thiomonas</taxon>
    </lineage>
</organism>